<gene>
    <name evidence="1" type="ORF">LCGC14_2504190</name>
</gene>
<name>A0A0F9DCQ7_9ZZZZ</name>
<accession>A0A0F9DCQ7</accession>
<protein>
    <submittedName>
        <fullName evidence="1">Uncharacterized protein</fullName>
    </submittedName>
</protein>
<reference evidence="1" key="1">
    <citation type="journal article" date="2015" name="Nature">
        <title>Complex archaea that bridge the gap between prokaryotes and eukaryotes.</title>
        <authorList>
            <person name="Spang A."/>
            <person name="Saw J.H."/>
            <person name="Jorgensen S.L."/>
            <person name="Zaremba-Niedzwiedzka K."/>
            <person name="Martijn J."/>
            <person name="Lind A.E."/>
            <person name="van Eijk R."/>
            <person name="Schleper C."/>
            <person name="Guy L."/>
            <person name="Ettema T.J."/>
        </authorList>
    </citation>
    <scope>NUCLEOTIDE SEQUENCE</scope>
</reference>
<dbReference type="AlphaFoldDB" id="A0A0F9DCQ7"/>
<proteinExistence type="predicted"/>
<dbReference type="EMBL" id="LAZR01040014">
    <property type="protein sequence ID" value="KKL15576.1"/>
    <property type="molecule type" value="Genomic_DNA"/>
</dbReference>
<organism evidence="1">
    <name type="scientific">marine sediment metagenome</name>
    <dbReference type="NCBI Taxonomy" id="412755"/>
    <lineage>
        <taxon>unclassified sequences</taxon>
        <taxon>metagenomes</taxon>
        <taxon>ecological metagenomes</taxon>
    </lineage>
</organism>
<sequence>LNEDPSAFMAIENVHEVAYGKKLSKISRKRFKRRSKKKGFFKF</sequence>
<comment type="caution">
    <text evidence="1">The sequence shown here is derived from an EMBL/GenBank/DDBJ whole genome shotgun (WGS) entry which is preliminary data.</text>
</comment>
<feature type="non-terminal residue" evidence="1">
    <location>
        <position position="1"/>
    </location>
</feature>
<evidence type="ECO:0000313" key="1">
    <source>
        <dbReference type="EMBL" id="KKL15576.1"/>
    </source>
</evidence>